<evidence type="ECO:0000313" key="2">
    <source>
        <dbReference type="Proteomes" id="UP000179588"/>
    </source>
</evidence>
<dbReference type="EMBL" id="LVIE01000212">
    <property type="protein sequence ID" value="OHT22713.1"/>
    <property type="molecule type" value="Genomic_DNA"/>
</dbReference>
<protein>
    <submittedName>
        <fullName evidence="1">Uncharacterized protein</fullName>
    </submittedName>
</protein>
<accession>A0A1S1HN69</accession>
<proteinExistence type="predicted"/>
<comment type="caution">
    <text evidence="1">The sequence shown here is derived from an EMBL/GenBank/DDBJ whole genome shotgun (WGS) entry which is preliminary data.</text>
</comment>
<sequence>MDKVSYLINILEKAIPNLNTQILSDNLPETENQDDVLDWLYQSLSSQRLMDYVEWKEYFGEYPDIGLLDPLSLTESPNDFILEELSEVDWNTVSVDPYMLPYELPYLEHLNAFLTKEGLRLIDLANFENAYILCVRDNEEVIKKLNEALNAFDMGINERPPMNREQAESYIRSLLV</sequence>
<gene>
    <name evidence="1" type="ORF">A3Q29_09410</name>
</gene>
<evidence type="ECO:0000313" key="1">
    <source>
        <dbReference type="EMBL" id="OHT22713.1"/>
    </source>
</evidence>
<dbReference type="AlphaFoldDB" id="A0A1S1HN69"/>
<name>A0A1S1HN69_PROST</name>
<organism evidence="1 2">
    <name type="scientific">Providencia stuartii</name>
    <dbReference type="NCBI Taxonomy" id="588"/>
    <lineage>
        <taxon>Bacteria</taxon>
        <taxon>Pseudomonadati</taxon>
        <taxon>Pseudomonadota</taxon>
        <taxon>Gammaproteobacteria</taxon>
        <taxon>Enterobacterales</taxon>
        <taxon>Morganellaceae</taxon>
        <taxon>Providencia</taxon>
    </lineage>
</organism>
<reference evidence="1 2" key="1">
    <citation type="submission" date="2016-03" db="EMBL/GenBank/DDBJ databases">
        <title>Genome sequence of Providencia stuartii strain, isolated from the salivary glands of larval Lucilia sericata.</title>
        <authorList>
            <person name="Yuan Y."/>
            <person name="Zhang Y."/>
            <person name="Fu S."/>
            <person name="Crippen T.L."/>
            <person name="Visi D."/>
            <person name="Benbow M.E."/>
            <person name="Allen M."/>
            <person name="Tomberlin J.K."/>
            <person name="Sze S.-H."/>
            <person name="Tarone A.M."/>
        </authorList>
    </citation>
    <scope>NUCLEOTIDE SEQUENCE [LARGE SCALE GENOMIC DNA]</scope>
    <source>
        <strain evidence="1 2">Crippen</strain>
    </source>
</reference>
<dbReference type="Proteomes" id="UP000179588">
    <property type="component" value="Unassembled WGS sequence"/>
</dbReference>
<keyword evidence="2" id="KW-1185">Reference proteome</keyword>